<evidence type="ECO:0000313" key="3">
    <source>
        <dbReference type="EMBL" id="TNJ28440.1"/>
    </source>
</evidence>
<keyword evidence="1" id="KW-0175">Coiled coil</keyword>
<feature type="coiled-coil region" evidence="1">
    <location>
        <begin position="970"/>
        <end position="1004"/>
    </location>
</feature>
<dbReference type="Gene3D" id="1.10.418.10">
    <property type="entry name" value="Calponin-like domain"/>
    <property type="match status" value="1"/>
</dbReference>
<dbReference type="SUPFAM" id="SSF47576">
    <property type="entry name" value="Calponin-homology domain, CH-domain"/>
    <property type="match status" value="1"/>
</dbReference>
<reference evidence="3 4" key="1">
    <citation type="submission" date="2019-05" db="EMBL/GenBank/DDBJ databases">
        <title>The compact genome of Giardia muris reveals important steps in the evolution of intestinal protozoan parasites.</title>
        <authorList>
            <person name="Xu F."/>
            <person name="Jimenez-Gonzalez A."/>
            <person name="Einarsson E."/>
            <person name="Astvaldsson A."/>
            <person name="Peirasmaki D."/>
            <person name="Eckmann L."/>
            <person name="Andersson J.O."/>
            <person name="Svard S.G."/>
            <person name="Jerlstrom-Hultqvist J."/>
        </authorList>
    </citation>
    <scope>NUCLEOTIDE SEQUENCE [LARGE SCALE GENOMIC DNA]</scope>
    <source>
        <strain evidence="3 4">Roberts-Thomson</strain>
    </source>
</reference>
<evidence type="ECO:0000313" key="4">
    <source>
        <dbReference type="Proteomes" id="UP000315496"/>
    </source>
</evidence>
<accession>A0A4Z1SRR8</accession>
<feature type="coiled-coil region" evidence="1">
    <location>
        <begin position="1394"/>
        <end position="1428"/>
    </location>
</feature>
<feature type="region of interest" description="Disordered" evidence="2">
    <location>
        <begin position="402"/>
        <end position="426"/>
    </location>
</feature>
<feature type="region of interest" description="Disordered" evidence="2">
    <location>
        <begin position="475"/>
        <end position="494"/>
    </location>
</feature>
<keyword evidence="4" id="KW-1185">Reference proteome</keyword>
<feature type="compositionally biased region" description="Basic and acidic residues" evidence="2">
    <location>
        <begin position="271"/>
        <end position="282"/>
    </location>
</feature>
<dbReference type="VEuPathDB" id="GiardiaDB:GMRT_12572"/>
<feature type="coiled-coil region" evidence="1">
    <location>
        <begin position="1343"/>
        <end position="1370"/>
    </location>
</feature>
<dbReference type="EMBL" id="VDLU01000002">
    <property type="protein sequence ID" value="TNJ28440.1"/>
    <property type="molecule type" value="Genomic_DNA"/>
</dbReference>
<evidence type="ECO:0008006" key="5">
    <source>
        <dbReference type="Google" id="ProtNLM"/>
    </source>
</evidence>
<feature type="compositionally biased region" description="Polar residues" evidence="2">
    <location>
        <begin position="239"/>
        <end position="270"/>
    </location>
</feature>
<dbReference type="Proteomes" id="UP000315496">
    <property type="component" value="Chromosome 2"/>
</dbReference>
<name>A0A4Z1SRR8_GIAMU</name>
<protein>
    <recommendedName>
        <fullName evidence="5">Calponin-homology (CH) domain-containing protein</fullName>
    </recommendedName>
</protein>
<feature type="region of interest" description="Disordered" evidence="2">
    <location>
        <begin position="213"/>
        <end position="317"/>
    </location>
</feature>
<dbReference type="InterPro" id="IPR036872">
    <property type="entry name" value="CH_dom_sf"/>
</dbReference>
<feature type="compositionally biased region" description="Polar residues" evidence="2">
    <location>
        <begin position="291"/>
        <end position="310"/>
    </location>
</feature>
<sequence>MLIVGQAELLRWLSQITGYTNITSYTNLVDGVAIMKYIQNTWPATCRKVIVGRFRWNPDNLGHYQDNWDMIQECFELLKIPGEIFDFPRLLGGHSKSFYHLLAVFYYIGAINAGTASTVAFKHPLESDVLAFLQSKGVVEIAQTERKRAILGRRGRRATVATPSNLTLIEDNEDEQGDLNFSSCDLARLFAEGSCAGSPTSGFCESGTKISMLEARPPPGRPVMKSRIFDDGGHEAQTPCKTQSSVPKQPSKFSITSHLNSLLSSPSTSEAECKHTESKMRSPTECPPQPSAGSESCTHPRQSTLSPTPSEHSRQETRDVLLQAPDNESSLQASLEASRISCVSVQHNLLTSELMRSSLSGATQPLLSADVSQLLKSKPVYPPHPSQNSSLGIHLTLESRQSRMIPSRTLSATDDTSGNLDQPAEQSGLLLTPPGAAAVVQTKNPCSSMLTRTTDSPSSDDSLKLSTTLPLTLDNEKKTPRECPPRWPQKKEQLRYSPIECTSSSPDGALLRAGEKAHASPEKDRDRIQVRVEPPVFGSDQNSATDENTMQYSASGTGVSSTGNVFRSPLPQPVNASVSDLLTYGDPIGMGAGMGGSNALTRQLSTSGDTGALSEYLYNPSVLHLKEVEPYPSTTSFGDVDSVALQMRARSNAHMRMSASKSAPSEQHLVDSDSRVLGDLAELEKACPVANSKPCDVLGSKSGGPTSLGLTNGYLNTSCGILLNDASPLTISQVSTPTLPLERAHQPAAPLSALDHPPHKVTPPGLDSLPHHDVHSGMVTPRANWMDTLLHQDSIDPLFNISLPSRRVLLASSPEVSAKSHCDPASDSVDKAIEIAVHQRFESLKTQLVASAQQLQSYGSLVHALERAADLSREELGQIRDMYESRLEALQELSHSKAEILARSLHLAFLRSAEEVGAHSAIQSLLAEHEAQLTCHEERLRTYEAVFTHDLASLARFDRAYDQLLHSNTSAILKAANESLALELKEARKEIASLTALIETSQNDSKLVQRPEMDTPENLVIRSLRNSPEKPVQIPPGALAVDGYLKALLLSTKLLGRLETAEKEIEGLRGWASVFDRVNAELVELALRQQEKEGDCKTIEAALAAYADNIQKVRATLRKPVGDDVTVGALVGLMGELPTAITEILTKHRDALCLTAETDSPVAPHILNCILDVRKMAGALETAGVEDTPQARIDLLRAIALQLLSTNAILRDRVSILEAHVQAVDEFLKDNRAGLITSLVQSEECQSRLAESLHADVADVRAQCEQEVRDMKQAAVHLLTENEGLRAELAQCRTLLEEGNSEHLASLDAGALQKTCISLLRGLCMLYRAALTESGADQSSPVLRPYLEEAERLERELETRKRQAQAADGKTIFASLTSAQRALRDELTTARGELAGERDIVARQAAELEELRRQAAALEQENRALRVQQAAAGFATQLELLVAPV</sequence>
<gene>
    <name evidence="3" type="ORF">GMRT_12572</name>
</gene>
<dbReference type="PANTHER" id="PTHR42180:SF4">
    <property type="entry name" value="CALPONIN-HOMOLOGY (CH) DOMAIN-CONTAINING PROTEIN"/>
    <property type="match status" value="1"/>
</dbReference>
<evidence type="ECO:0000256" key="1">
    <source>
        <dbReference type="SAM" id="Coils"/>
    </source>
</evidence>
<evidence type="ECO:0000256" key="2">
    <source>
        <dbReference type="SAM" id="MobiDB-lite"/>
    </source>
</evidence>
<organism evidence="3 4">
    <name type="scientific">Giardia muris</name>
    <dbReference type="NCBI Taxonomy" id="5742"/>
    <lineage>
        <taxon>Eukaryota</taxon>
        <taxon>Metamonada</taxon>
        <taxon>Diplomonadida</taxon>
        <taxon>Hexamitidae</taxon>
        <taxon>Giardiinae</taxon>
        <taxon>Giardia</taxon>
    </lineage>
</organism>
<dbReference type="PANTHER" id="PTHR42180">
    <property type="entry name" value="HOMOLOGY DOMAIN-CONTAINING PROTEIN,PUTATIVE-RELATED"/>
    <property type="match status" value="1"/>
</dbReference>
<proteinExistence type="predicted"/>
<comment type="caution">
    <text evidence="3">The sequence shown here is derived from an EMBL/GenBank/DDBJ whole genome shotgun (WGS) entry which is preliminary data.</text>
</comment>
<feature type="compositionally biased region" description="Polar residues" evidence="2">
    <location>
        <begin position="402"/>
        <end position="420"/>
    </location>
</feature>